<evidence type="ECO:0000256" key="3">
    <source>
        <dbReference type="ARBA" id="ARBA00022801"/>
    </source>
</evidence>
<keyword evidence="2" id="KW-0479">Metal-binding</keyword>
<evidence type="ECO:0000313" key="6">
    <source>
        <dbReference type="Proteomes" id="UP000268535"/>
    </source>
</evidence>
<gene>
    <name evidence="5" type="ORF">CAUPRSCDRAFT_6800</name>
</gene>
<dbReference type="Gene3D" id="1.10.150.240">
    <property type="entry name" value="Putative phosphatase, domain 2"/>
    <property type="match status" value="1"/>
</dbReference>
<organism evidence="5 6">
    <name type="scientific">Caulochytrium protostelioides</name>
    <dbReference type="NCBI Taxonomy" id="1555241"/>
    <lineage>
        <taxon>Eukaryota</taxon>
        <taxon>Fungi</taxon>
        <taxon>Fungi incertae sedis</taxon>
        <taxon>Chytridiomycota</taxon>
        <taxon>Chytridiomycota incertae sedis</taxon>
        <taxon>Chytridiomycetes</taxon>
        <taxon>Caulochytriales</taxon>
        <taxon>Caulochytriaceae</taxon>
        <taxon>Caulochytrium</taxon>
    </lineage>
</organism>
<dbReference type="SUPFAM" id="SSF56784">
    <property type="entry name" value="HAD-like"/>
    <property type="match status" value="1"/>
</dbReference>
<proteinExistence type="predicted"/>
<reference evidence="6" key="1">
    <citation type="journal article" date="2018" name="Nat. Microbiol.">
        <title>Leveraging single-cell genomics to expand the fungal tree of life.</title>
        <authorList>
            <person name="Ahrendt S.R."/>
            <person name="Quandt C.A."/>
            <person name="Ciobanu D."/>
            <person name="Clum A."/>
            <person name="Salamov A."/>
            <person name="Andreopoulos B."/>
            <person name="Cheng J.F."/>
            <person name="Woyke T."/>
            <person name="Pelin A."/>
            <person name="Henrissat B."/>
            <person name="Reynolds N.K."/>
            <person name="Benny G.L."/>
            <person name="Smith M.E."/>
            <person name="James T.Y."/>
            <person name="Grigoriev I.V."/>
        </authorList>
    </citation>
    <scope>NUCLEOTIDE SEQUENCE [LARGE SCALE GENOMIC DNA]</scope>
    <source>
        <strain evidence="6">ATCC 52028</strain>
    </source>
</reference>
<keyword evidence="4" id="KW-0460">Magnesium</keyword>
<dbReference type="InterPro" id="IPR023198">
    <property type="entry name" value="PGP-like_dom2"/>
</dbReference>
<accession>A0A4P9X034</accession>
<name>A0A4P9X034_9FUNG</name>
<dbReference type="Gene3D" id="3.40.50.1000">
    <property type="entry name" value="HAD superfamily/HAD-like"/>
    <property type="match status" value="1"/>
</dbReference>
<dbReference type="NCBIfam" id="TIGR01509">
    <property type="entry name" value="HAD-SF-IA-v3"/>
    <property type="match status" value="1"/>
</dbReference>
<protein>
    <submittedName>
        <fullName evidence="5">Haloacid dehalogenase-like hydrolase domain-containing protein 1A</fullName>
    </submittedName>
</protein>
<evidence type="ECO:0000256" key="1">
    <source>
        <dbReference type="ARBA" id="ARBA00001946"/>
    </source>
</evidence>
<sequence length="240" mass="26695">MTVSQTRTTFPNVTHVLFDMDGTLLDTERLYTVVSERILAAYGKEFTFEMKAAMMGTNSQDAATILIAKSGIPITPEEYIARAAEIQLELFPSARPLPGVERLVKHLLKHKIPMCVATSSNTPNYHLKTSENRALFDLFGPNVTCGDDPEVKAGKPAPDMFLVAAKRLGADLKRPESCLVFEDSYAGVLSGLNAGMQVVWIPDERLKLDQEVVKQVSQVMYSMEEFRPELYGMPPYDNSE</sequence>
<dbReference type="GO" id="GO:0046872">
    <property type="term" value="F:metal ion binding"/>
    <property type="evidence" value="ECO:0007669"/>
    <property type="project" value="UniProtKB-KW"/>
</dbReference>
<dbReference type="FunFam" id="1.10.150.240:FF:000001">
    <property type="entry name" value="Haloacid dehalogenase-like hydrolase domain"/>
    <property type="match status" value="1"/>
</dbReference>
<evidence type="ECO:0000313" key="5">
    <source>
        <dbReference type="EMBL" id="RKO97240.1"/>
    </source>
</evidence>
<dbReference type="Pfam" id="PF00702">
    <property type="entry name" value="Hydrolase"/>
    <property type="match status" value="1"/>
</dbReference>
<keyword evidence="3 5" id="KW-0378">Hydrolase</keyword>
<dbReference type="SFLD" id="SFLDG01129">
    <property type="entry name" value="C1.5:_HAD__Beta-PGM__Phosphata"/>
    <property type="match status" value="1"/>
</dbReference>
<dbReference type="InterPro" id="IPR023214">
    <property type="entry name" value="HAD_sf"/>
</dbReference>
<evidence type="ECO:0000256" key="4">
    <source>
        <dbReference type="ARBA" id="ARBA00022842"/>
    </source>
</evidence>
<dbReference type="EMBL" id="ML009348">
    <property type="protein sequence ID" value="RKO97240.1"/>
    <property type="molecule type" value="Genomic_DNA"/>
</dbReference>
<dbReference type="AlphaFoldDB" id="A0A4P9X034"/>
<dbReference type="SFLD" id="SFLDG01135">
    <property type="entry name" value="C1.5.6:_HAD__Beta-PGM__Phospha"/>
    <property type="match status" value="1"/>
</dbReference>
<dbReference type="InterPro" id="IPR036412">
    <property type="entry name" value="HAD-like_sf"/>
</dbReference>
<dbReference type="GO" id="GO:0016791">
    <property type="term" value="F:phosphatase activity"/>
    <property type="evidence" value="ECO:0007669"/>
    <property type="project" value="TreeGrafter"/>
</dbReference>
<dbReference type="Proteomes" id="UP000268535">
    <property type="component" value="Unassembled WGS sequence"/>
</dbReference>
<evidence type="ECO:0000256" key="2">
    <source>
        <dbReference type="ARBA" id="ARBA00022723"/>
    </source>
</evidence>
<dbReference type="PANTHER" id="PTHR18901:SF38">
    <property type="entry name" value="PSEUDOURIDINE-5'-PHOSPHATASE"/>
    <property type="match status" value="1"/>
</dbReference>
<dbReference type="PANTHER" id="PTHR18901">
    <property type="entry name" value="2-DEOXYGLUCOSE-6-PHOSPHATE PHOSPHATASE 2"/>
    <property type="match status" value="1"/>
</dbReference>
<dbReference type="InterPro" id="IPR006439">
    <property type="entry name" value="HAD-SF_hydro_IA"/>
</dbReference>
<dbReference type="FunFam" id="3.40.50.1000:FF:000055">
    <property type="entry name" value="Haloacid dehalogenase-like hydrolase family protein"/>
    <property type="match status" value="1"/>
</dbReference>
<comment type="cofactor">
    <cofactor evidence="1">
        <name>Mg(2+)</name>
        <dbReference type="ChEBI" id="CHEBI:18420"/>
    </cofactor>
</comment>
<dbReference type="SFLD" id="SFLDS00003">
    <property type="entry name" value="Haloacid_Dehalogenase"/>
    <property type="match status" value="1"/>
</dbReference>